<comment type="similarity">
    <text evidence="2 3">Belongs to the band 7/mec-2 family. HflK subfamily.</text>
</comment>
<feature type="region of interest" description="Disordered" evidence="5">
    <location>
        <begin position="1"/>
        <end position="59"/>
    </location>
</feature>
<dbReference type="GO" id="GO:0016020">
    <property type="term" value="C:membrane"/>
    <property type="evidence" value="ECO:0007669"/>
    <property type="project" value="UniProtKB-SubCell"/>
</dbReference>
<evidence type="ECO:0000313" key="7">
    <source>
        <dbReference type="EMBL" id="MBU3843860.1"/>
    </source>
</evidence>
<keyword evidence="7" id="KW-0645">Protease</keyword>
<dbReference type="PANTHER" id="PTHR42911:SF1">
    <property type="entry name" value="MODULATOR OF FTSH PROTEASE HFLC"/>
    <property type="match status" value="1"/>
</dbReference>
<keyword evidence="3" id="KW-0812">Transmembrane</keyword>
<feature type="coiled-coil region" evidence="4">
    <location>
        <begin position="265"/>
        <end position="307"/>
    </location>
</feature>
<feature type="compositionally biased region" description="Low complexity" evidence="5">
    <location>
        <begin position="386"/>
        <end position="429"/>
    </location>
</feature>
<dbReference type="PANTHER" id="PTHR42911">
    <property type="entry name" value="MODULATOR OF FTSH PROTEASE HFLC"/>
    <property type="match status" value="1"/>
</dbReference>
<dbReference type="InterPro" id="IPR001107">
    <property type="entry name" value="Band_7"/>
</dbReference>
<comment type="caution">
    <text evidence="7">The sequence shown here is derived from an EMBL/GenBank/DDBJ whole genome shotgun (WGS) entry which is preliminary data.</text>
</comment>
<comment type="subunit">
    <text evidence="3">HflC and HflK may interact to form a multimeric complex.</text>
</comment>
<dbReference type="InterPro" id="IPR001972">
    <property type="entry name" value="Stomatin_HflK_fam"/>
</dbReference>
<gene>
    <name evidence="7" type="primary">hflK</name>
    <name evidence="7" type="ORF">H9847_03165</name>
</gene>
<name>A0A948TFD6_9GAMM</name>
<dbReference type="PRINTS" id="PR00721">
    <property type="entry name" value="STOMATIN"/>
</dbReference>
<comment type="subcellular location">
    <subcellularLocation>
        <location evidence="1">Membrane</location>
        <topology evidence="1">Single-pass membrane protein</topology>
    </subcellularLocation>
</comment>
<evidence type="ECO:0000256" key="1">
    <source>
        <dbReference type="ARBA" id="ARBA00004167"/>
    </source>
</evidence>
<feature type="region of interest" description="Disordered" evidence="5">
    <location>
        <begin position="363"/>
        <end position="440"/>
    </location>
</feature>
<dbReference type="Gene3D" id="3.30.479.30">
    <property type="entry name" value="Band 7 domain"/>
    <property type="match status" value="1"/>
</dbReference>
<dbReference type="GO" id="GO:0006508">
    <property type="term" value="P:proteolysis"/>
    <property type="evidence" value="ECO:0007669"/>
    <property type="project" value="UniProtKB-KW"/>
</dbReference>
<dbReference type="CDD" id="cd03404">
    <property type="entry name" value="SPFH_HflK"/>
    <property type="match status" value="1"/>
</dbReference>
<keyword evidence="4" id="KW-0175">Coiled coil</keyword>
<keyword evidence="7" id="KW-0378">Hydrolase</keyword>
<protein>
    <recommendedName>
        <fullName evidence="3">Protein HflK</fullName>
    </recommendedName>
</protein>
<accession>A0A948TFD6</accession>
<dbReference type="SMART" id="SM00244">
    <property type="entry name" value="PHB"/>
    <property type="match status" value="1"/>
</dbReference>
<dbReference type="SUPFAM" id="SSF117892">
    <property type="entry name" value="Band 7/SPFH domain"/>
    <property type="match status" value="1"/>
</dbReference>
<feature type="domain" description="Band 7" evidence="6">
    <location>
        <begin position="106"/>
        <end position="266"/>
    </location>
</feature>
<evidence type="ECO:0000259" key="6">
    <source>
        <dbReference type="SMART" id="SM00244"/>
    </source>
</evidence>
<feature type="compositionally biased region" description="Polar residues" evidence="5">
    <location>
        <begin position="369"/>
        <end position="385"/>
    </location>
</feature>
<organism evidence="7 8">
    <name type="scientific">Candidatus Anaerobiospirillum pullicola</name>
    <dbReference type="NCBI Taxonomy" id="2838451"/>
    <lineage>
        <taxon>Bacteria</taxon>
        <taxon>Pseudomonadati</taxon>
        <taxon>Pseudomonadota</taxon>
        <taxon>Gammaproteobacteria</taxon>
        <taxon>Aeromonadales</taxon>
        <taxon>Succinivibrionaceae</taxon>
        <taxon>Anaerobiospirillum</taxon>
    </lineage>
</organism>
<reference evidence="7" key="2">
    <citation type="submission" date="2021-04" db="EMBL/GenBank/DDBJ databases">
        <authorList>
            <person name="Gilroy R."/>
        </authorList>
    </citation>
    <scope>NUCLEOTIDE SEQUENCE</scope>
    <source>
        <strain evidence="7">378</strain>
    </source>
</reference>
<reference evidence="7" key="1">
    <citation type="journal article" date="2021" name="PeerJ">
        <title>Extensive microbial diversity within the chicken gut microbiome revealed by metagenomics and culture.</title>
        <authorList>
            <person name="Gilroy R."/>
            <person name="Ravi A."/>
            <person name="Getino M."/>
            <person name="Pursley I."/>
            <person name="Horton D.L."/>
            <person name="Alikhan N.F."/>
            <person name="Baker D."/>
            <person name="Gharbi K."/>
            <person name="Hall N."/>
            <person name="Watson M."/>
            <person name="Adriaenssens E.M."/>
            <person name="Foster-Nyarko E."/>
            <person name="Jarju S."/>
            <person name="Secka A."/>
            <person name="Antonio M."/>
            <person name="Oren A."/>
            <person name="Chaudhuri R.R."/>
            <person name="La Ragione R."/>
            <person name="Hildebrand F."/>
            <person name="Pallen M.J."/>
        </authorList>
    </citation>
    <scope>NUCLEOTIDE SEQUENCE</scope>
    <source>
        <strain evidence="7">378</strain>
    </source>
</reference>
<evidence type="ECO:0000256" key="5">
    <source>
        <dbReference type="SAM" id="MobiDB-lite"/>
    </source>
</evidence>
<keyword evidence="3" id="KW-1133">Transmembrane helix</keyword>
<feature type="transmembrane region" description="Helical" evidence="3">
    <location>
        <begin position="91"/>
        <end position="111"/>
    </location>
</feature>
<dbReference type="InterPro" id="IPR010201">
    <property type="entry name" value="HflK"/>
</dbReference>
<comment type="function">
    <text evidence="3">HflC and HflK could encode or regulate a protease.</text>
</comment>
<dbReference type="InterPro" id="IPR036013">
    <property type="entry name" value="Band_7/SPFH_dom_sf"/>
</dbReference>
<dbReference type="AlphaFoldDB" id="A0A948TFD6"/>
<dbReference type="EMBL" id="JAHLFE010000058">
    <property type="protein sequence ID" value="MBU3843860.1"/>
    <property type="molecule type" value="Genomic_DNA"/>
</dbReference>
<keyword evidence="3" id="KW-0472">Membrane</keyword>
<evidence type="ECO:0000256" key="3">
    <source>
        <dbReference type="RuleBase" id="RU364113"/>
    </source>
</evidence>
<dbReference type="NCBIfam" id="TIGR01933">
    <property type="entry name" value="hflK"/>
    <property type="match status" value="1"/>
</dbReference>
<sequence>MGWNPPSQGPQGPQDNRPNSSDREPRNSGGNDNDDPWQRQRQRNSANGNDDGNGNGVNSFFKKAEDLWNKKGNMGGMGGNTFKRKGSLKTLLIGLVVVLLGVFIFTGFYTVREAERAVVLRFGKFYEVVEPGLQWKIPGIDQAYTVDIEQVRSIQSSGAMLTEDENVVIVEMDVQYRISDPFQYLFSVTNPDNSLMEATDSALRYVVGHTMMDDILTSGREMVRQGTRELLISIIEPYKMGLSIVDVNFLPARAPDEVKEAFDDAIAAQEDEQRFKREAEAYANEVLPRAEGQVQRIRQEAEAYRSQVVLDAQGEVARFEQVLPEYNAAPEITRMRLYLETMQEVLGSSSKIILDTPEGSSPVLYLPMPTNTGDTNKGKVKSNSVSTTPRSGYTTSSSSVPSSPYYGASTSSSTTSTAANSSSTRSTSTRPVYGYGQSGR</sequence>
<feature type="compositionally biased region" description="Polar residues" evidence="5">
    <location>
        <begin position="1"/>
        <end position="19"/>
    </location>
</feature>
<evidence type="ECO:0000256" key="2">
    <source>
        <dbReference type="ARBA" id="ARBA00006971"/>
    </source>
</evidence>
<dbReference type="Pfam" id="PF01145">
    <property type="entry name" value="Band_7"/>
    <property type="match status" value="1"/>
</dbReference>
<evidence type="ECO:0000313" key="8">
    <source>
        <dbReference type="Proteomes" id="UP000733611"/>
    </source>
</evidence>
<dbReference type="Proteomes" id="UP000733611">
    <property type="component" value="Unassembled WGS sequence"/>
</dbReference>
<proteinExistence type="inferred from homology"/>
<dbReference type="GO" id="GO:0008233">
    <property type="term" value="F:peptidase activity"/>
    <property type="evidence" value="ECO:0007669"/>
    <property type="project" value="UniProtKB-KW"/>
</dbReference>
<evidence type="ECO:0000256" key="4">
    <source>
        <dbReference type="SAM" id="Coils"/>
    </source>
</evidence>